<organism evidence="4 5">
    <name type="scientific">Seonamhaeicola marinus</name>
    <dbReference type="NCBI Taxonomy" id="1912246"/>
    <lineage>
        <taxon>Bacteria</taxon>
        <taxon>Pseudomonadati</taxon>
        <taxon>Bacteroidota</taxon>
        <taxon>Flavobacteriia</taxon>
        <taxon>Flavobacteriales</taxon>
        <taxon>Flavobacteriaceae</taxon>
    </lineage>
</organism>
<gene>
    <name evidence="4" type="ORF">FUA24_05820</name>
</gene>
<dbReference type="InterPro" id="IPR051257">
    <property type="entry name" value="Diverse_CBS-Domain"/>
</dbReference>
<dbReference type="PANTHER" id="PTHR43080:SF2">
    <property type="entry name" value="CBS DOMAIN-CONTAINING PROTEIN"/>
    <property type="match status" value="1"/>
</dbReference>
<dbReference type="Gene3D" id="3.10.580.10">
    <property type="entry name" value="CBS-domain"/>
    <property type="match status" value="1"/>
</dbReference>
<evidence type="ECO:0000313" key="5">
    <source>
        <dbReference type="Proteomes" id="UP000323930"/>
    </source>
</evidence>
<dbReference type="SMART" id="SM00116">
    <property type="entry name" value="CBS"/>
    <property type="match status" value="2"/>
</dbReference>
<reference evidence="4 5" key="1">
    <citation type="submission" date="2019-08" db="EMBL/GenBank/DDBJ databases">
        <title>Seonamhaeicola sediminis sp. nov., isolated from marine sediment.</title>
        <authorList>
            <person name="Cao W.R."/>
        </authorList>
    </citation>
    <scope>NUCLEOTIDE SEQUENCE [LARGE SCALE GENOMIC DNA]</scope>
    <source>
        <strain evidence="4 5">B011</strain>
    </source>
</reference>
<keyword evidence="1 2" id="KW-0129">CBS domain</keyword>
<accession>A0A5D0IMB6</accession>
<proteinExistence type="predicted"/>
<keyword evidence="5" id="KW-1185">Reference proteome</keyword>
<sequence>MRHHIPVSTIMTESVIALTRSDDLERAEKLFNKHRIKHMPVVTGESVIGMLSYTDLMRISLAEISNIDEHSIDSVVYNMFTIEQVMVKDVVTVNSKTSIKEVAKILAEREFHALPIVDDSILVGIVTTTDLLNYFISQF</sequence>
<dbReference type="Pfam" id="PF00571">
    <property type="entry name" value="CBS"/>
    <property type="match status" value="2"/>
</dbReference>
<evidence type="ECO:0000313" key="4">
    <source>
        <dbReference type="EMBL" id="TYA84169.1"/>
    </source>
</evidence>
<dbReference type="OrthoDB" id="1119899at2"/>
<protein>
    <submittedName>
        <fullName evidence="4">CBS domain-containing protein</fullName>
    </submittedName>
</protein>
<name>A0A5D0IMB6_9FLAO</name>
<dbReference type="PROSITE" id="PS51371">
    <property type="entry name" value="CBS"/>
    <property type="match status" value="2"/>
</dbReference>
<comment type="caution">
    <text evidence="4">The sequence shown here is derived from an EMBL/GenBank/DDBJ whole genome shotgun (WGS) entry which is preliminary data.</text>
</comment>
<dbReference type="EMBL" id="VSDQ01000409">
    <property type="protein sequence ID" value="TYA84169.1"/>
    <property type="molecule type" value="Genomic_DNA"/>
</dbReference>
<feature type="domain" description="CBS" evidence="3">
    <location>
        <begin position="86"/>
        <end position="139"/>
    </location>
</feature>
<dbReference type="InterPro" id="IPR046342">
    <property type="entry name" value="CBS_dom_sf"/>
</dbReference>
<evidence type="ECO:0000256" key="2">
    <source>
        <dbReference type="PROSITE-ProRule" id="PRU00703"/>
    </source>
</evidence>
<evidence type="ECO:0000256" key="1">
    <source>
        <dbReference type="ARBA" id="ARBA00023122"/>
    </source>
</evidence>
<dbReference type="AlphaFoldDB" id="A0A5D0IMB6"/>
<dbReference type="InterPro" id="IPR000644">
    <property type="entry name" value="CBS_dom"/>
</dbReference>
<evidence type="ECO:0000259" key="3">
    <source>
        <dbReference type="PROSITE" id="PS51371"/>
    </source>
</evidence>
<feature type="domain" description="CBS" evidence="3">
    <location>
        <begin position="11"/>
        <end position="69"/>
    </location>
</feature>
<dbReference type="PANTHER" id="PTHR43080">
    <property type="entry name" value="CBS DOMAIN-CONTAINING PROTEIN CBSX3, MITOCHONDRIAL"/>
    <property type="match status" value="1"/>
</dbReference>
<dbReference type="Proteomes" id="UP000323930">
    <property type="component" value="Unassembled WGS sequence"/>
</dbReference>
<dbReference type="RefSeq" id="WP_148540501.1">
    <property type="nucleotide sequence ID" value="NZ_VSDQ01000409.1"/>
</dbReference>
<dbReference type="SUPFAM" id="SSF54631">
    <property type="entry name" value="CBS-domain pair"/>
    <property type="match status" value="1"/>
</dbReference>